<organism evidence="2 3">
    <name type="scientific">Ascobolus immersus RN42</name>
    <dbReference type="NCBI Taxonomy" id="1160509"/>
    <lineage>
        <taxon>Eukaryota</taxon>
        <taxon>Fungi</taxon>
        <taxon>Dikarya</taxon>
        <taxon>Ascomycota</taxon>
        <taxon>Pezizomycotina</taxon>
        <taxon>Pezizomycetes</taxon>
        <taxon>Pezizales</taxon>
        <taxon>Ascobolaceae</taxon>
        <taxon>Ascobolus</taxon>
    </lineage>
</organism>
<dbReference type="Proteomes" id="UP000275078">
    <property type="component" value="Unassembled WGS sequence"/>
</dbReference>
<proteinExistence type="predicted"/>
<name>A0A3N4HGJ7_ASCIM</name>
<protein>
    <submittedName>
        <fullName evidence="2">Uncharacterized protein</fullName>
    </submittedName>
</protein>
<feature type="compositionally biased region" description="Low complexity" evidence="1">
    <location>
        <begin position="121"/>
        <end position="131"/>
    </location>
</feature>
<feature type="compositionally biased region" description="Polar residues" evidence="1">
    <location>
        <begin position="65"/>
        <end position="76"/>
    </location>
</feature>
<evidence type="ECO:0000313" key="2">
    <source>
        <dbReference type="EMBL" id="RPA72657.1"/>
    </source>
</evidence>
<keyword evidence="3" id="KW-1185">Reference proteome</keyword>
<evidence type="ECO:0000256" key="1">
    <source>
        <dbReference type="SAM" id="MobiDB-lite"/>
    </source>
</evidence>
<sequence length="131" mass="13217">MSGACGNCDPCPKKRNEATPNPDAEIPLEQRDRQPTPQPGMTMPAPATQPVPQQASYDASAGPSIASTAGSSNGSSDGRPPGPAEPSAETGSIRSHYSMPSQSPPSTQDGVSPRTTSQNVGGPHSGPSSGH</sequence>
<evidence type="ECO:0000313" key="3">
    <source>
        <dbReference type="Proteomes" id="UP000275078"/>
    </source>
</evidence>
<dbReference type="EMBL" id="ML119852">
    <property type="protein sequence ID" value="RPA72657.1"/>
    <property type="molecule type" value="Genomic_DNA"/>
</dbReference>
<gene>
    <name evidence="2" type="ORF">BJ508DRAFT_314536</name>
</gene>
<feature type="region of interest" description="Disordered" evidence="1">
    <location>
        <begin position="1"/>
        <end position="131"/>
    </location>
</feature>
<reference evidence="2 3" key="1">
    <citation type="journal article" date="2018" name="Nat. Ecol. Evol.">
        <title>Pezizomycetes genomes reveal the molecular basis of ectomycorrhizal truffle lifestyle.</title>
        <authorList>
            <person name="Murat C."/>
            <person name="Payen T."/>
            <person name="Noel B."/>
            <person name="Kuo A."/>
            <person name="Morin E."/>
            <person name="Chen J."/>
            <person name="Kohler A."/>
            <person name="Krizsan K."/>
            <person name="Balestrini R."/>
            <person name="Da Silva C."/>
            <person name="Montanini B."/>
            <person name="Hainaut M."/>
            <person name="Levati E."/>
            <person name="Barry K.W."/>
            <person name="Belfiori B."/>
            <person name="Cichocki N."/>
            <person name="Clum A."/>
            <person name="Dockter R.B."/>
            <person name="Fauchery L."/>
            <person name="Guy J."/>
            <person name="Iotti M."/>
            <person name="Le Tacon F."/>
            <person name="Lindquist E.A."/>
            <person name="Lipzen A."/>
            <person name="Malagnac F."/>
            <person name="Mello A."/>
            <person name="Molinier V."/>
            <person name="Miyauchi S."/>
            <person name="Poulain J."/>
            <person name="Riccioni C."/>
            <person name="Rubini A."/>
            <person name="Sitrit Y."/>
            <person name="Splivallo R."/>
            <person name="Traeger S."/>
            <person name="Wang M."/>
            <person name="Zifcakova L."/>
            <person name="Wipf D."/>
            <person name="Zambonelli A."/>
            <person name="Paolocci F."/>
            <person name="Nowrousian M."/>
            <person name="Ottonello S."/>
            <person name="Baldrian P."/>
            <person name="Spatafora J.W."/>
            <person name="Henrissat B."/>
            <person name="Nagy L.G."/>
            <person name="Aury J.M."/>
            <person name="Wincker P."/>
            <person name="Grigoriev I.V."/>
            <person name="Bonfante P."/>
            <person name="Martin F.M."/>
        </authorList>
    </citation>
    <scope>NUCLEOTIDE SEQUENCE [LARGE SCALE GENOMIC DNA]</scope>
    <source>
        <strain evidence="2 3">RN42</strain>
    </source>
</reference>
<feature type="compositionally biased region" description="Low complexity" evidence="1">
    <location>
        <begin position="44"/>
        <end position="55"/>
    </location>
</feature>
<feature type="compositionally biased region" description="Polar residues" evidence="1">
    <location>
        <begin position="89"/>
        <end position="120"/>
    </location>
</feature>
<dbReference type="AlphaFoldDB" id="A0A3N4HGJ7"/>
<accession>A0A3N4HGJ7</accession>